<evidence type="ECO:0000313" key="10">
    <source>
        <dbReference type="EMBL" id="CAH0577735.1"/>
    </source>
</evidence>
<dbReference type="Proteomes" id="UP001154114">
    <property type="component" value="Chromosome 1"/>
</dbReference>
<keyword evidence="5" id="KW-0677">Repeat</keyword>
<evidence type="ECO:0000256" key="2">
    <source>
        <dbReference type="ARBA" id="ARBA00006375"/>
    </source>
</evidence>
<keyword evidence="3 8" id="KW-0813">Transport</keyword>
<dbReference type="OrthoDB" id="18574at2759"/>
<dbReference type="GO" id="GO:0055085">
    <property type="term" value="P:transmembrane transport"/>
    <property type="evidence" value="ECO:0007669"/>
    <property type="project" value="InterPro"/>
</dbReference>
<dbReference type="Gene3D" id="1.50.40.10">
    <property type="entry name" value="Mitochondrial carrier domain"/>
    <property type="match status" value="1"/>
</dbReference>
<keyword evidence="4 7" id="KW-0812">Transmembrane</keyword>
<organism evidence="10 11">
    <name type="scientific">Chrysodeixis includens</name>
    <name type="common">Soybean looper</name>
    <name type="synonym">Pseudoplusia includens</name>
    <dbReference type="NCBI Taxonomy" id="689277"/>
    <lineage>
        <taxon>Eukaryota</taxon>
        <taxon>Metazoa</taxon>
        <taxon>Ecdysozoa</taxon>
        <taxon>Arthropoda</taxon>
        <taxon>Hexapoda</taxon>
        <taxon>Insecta</taxon>
        <taxon>Pterygota</taxon>
        <taxon>Neoptera</taxon>
        <taxon>Endopterygota</taxon>
        <taxon>Lepidoptera</taxon>
        <taxon>Glossata</taxon>
        <taxon>Ditrysia</taxon>
        <taxon>Noctuoidea</taxon>
        <taxon>Noctuidae</taxon>
        <taxon>Plusiinae</taxon>
        <taxon>Chrysodeixis</taxon>
    </lineage>
</organism>
<dbReference type="InterPro" id="IPR002067">
    <property type="entry name" value="MCP"/>
</dbReference>
<evidence type="ECO:0000256" key="5">
    <source>
        <dbReference type="ARBA" id="ARBA00022737"/>
    </source>
</evidence>
<feature type="transmembrane region" description="Helical" evidence="9">
    <location>
        <begin position="110"/>
        <end position="133"/>
    </location>
</feature>
<feature type="repeat" description="Solcar" evidence="7">
    <location>
        <begin position="10"/>
        <end position="96"/>
    </location>
</feature>
<dbReference type="PANTHER" id="PTHR24089">
    <property type="entry name" value="SOLUTE CARRIER FAMILY 25"/>
    <property type="match status" value="1"/>
</dbReference>
<dbReference type="AlphaFoldDB" id="A0A9P0BKI9"/>
<evidence type="ECO:0000256" key="8">
    <source>
        <dbReference type="RuleBase" id="RU000488"/>
    </source>
</evidence>
<evidence type="ECO:0000256" key="4">
    <source>
        <dbReference type="ARBA" id="ARBA00022692"/>
    </source>
</evidence>
<comment type="similarity">
    <text evidence="2 8">Belongs to the mitochondrial carrier (TC 2.A.29) family.</text>
</comment>
<dbReference type="GO" id="GO:0016020">
    <property type="term" value="C:membrane"/>
    <property type="evidence" value="ECO:0007669"/>
    <property type="project" value="UniProtKB-SubCell"/>
</dbReference>
<dbReference type="PRINTS" id="PR00926">
    <property type="entry name" value="MITOCARRIER"/>
</dbReference>
<feature type="transmembrane region" description="Helical" evidence="9">
    <location>
        <begin position="67"/>
        <end position="90"/>
    </location>
</feature>
<feature type="repeat" description="Solcar" evidence="7">
    <location>
        <begin position="107"/>
        <end position="191"/>
    </location>
</feature>
<evidence type="ECO:0000256" key="9">
    <source>
        <dbReference type="SAM" id="Phobius"/>
    </source>
</evidence>
<evidence type="ECO:0000313" key="11">
    <source>
        <dbReference type="Proteomes" id="UP001154114"/>
    </source>
</evidence>
<keyword evidence="11" id="KW-1185">Reference proteome</keyword>
<dbReference type="EMBL" id="LR824004">
    <property type="protein sequence ID" value="CAH0577735.1"/>
    <property type="molecule type" value="Genomic_DNA"/>
</dbReference>
<dbReference type="InterPro" id="IPR023395">
    <property type="entry name" value="MCP_dom_sf"/>
</dbReference>
<feature type="repeat" description="Solcar" evidence="7">
    <location>
        <begin position="216"/>
        <end position="317"/>
    </location>
</feature>
<reference evidence="10" key="1">
    <citation type="submission" date="2021-12" db="EMBL/GenBank/DDBJ databases">
        <authorList>
            <person name="King R."/>
        </authorList>
    </citation>
    <scope>NUCLEOTIDE SEQUENCE</scope>
</reference>
<name>A0A9P0BKI9_CHRIL</name>
<comment type="subcellular location">
    <subcellularLocation>
        <location evidence="1">Membrane</location>
        <topology evidence="1">Multi-pass membrane protein</topology>
    </subcellularLocation>
</comment>
<evidence type="ECO:0000256" key="3">
    <source>
        <dbReference type="ARBA" id="ARBA00022448"/>
    </source>
</evidence>
<keyword evidence="9" id="KW-1133">Transmembrane helix</keyword>
<keyword evidence="6 7" id="KW-0472">Membrane</keyword>
<evidence type="ECO:0008006" key="12">
    <source>
        <dbReference type="Google" id="ProtNLM"/>
    </source>
</evidence>
<protein>
    <recommendedName>
        <fullName evidence="12">Mitochondrial carrier protein</fullName>
    </recommendedName>
</protein>
<gene>
    <name evidence="10" type="ORF">CINC_LOCUS123</name>
</gene>
<dbReference type="PROSITE" id="PS50920">
    <property type="entry name" value="SOLCAR"/>
    <property type="match status" value="3"/>
</dbReference>
<accession>A0A9P0BKI9</accession>
<evidence type="ECO:0000256" key="6">
    <source>
        <dbReference type="ARBA" id="ARBA00023136"/>
    </source>
</evidence>
<dbReference type="InterPro" id="IPR018108">
    <property type="entry name" value="MCP_transmembrane"/>
</dbReference>
<dbReference type="Pfam" id="PF00153">
    <property type="entry name" value="Mito_carr"/>
    <property type="match status" value="3"/>
</dbReference>
<evidence type="ECO:0000256" key="1">
    <source>
        <dbReference type="ARBA" id="ARBA00004141"/>
    </source>
</evidence>
<dbReference type="SUPFAM" id="SSF103506">
    <property type="entry name" value="Mitochondrial carrier"/>
    <property type="match status" value="1"/>
</dbReference>
<proteinExistence type="inferred from homology"/>
<sequence>MVGYSRNDTMTRTQKLIAGCLSGVSTRFIVQPMDVIKLRAQLQKRPKKKAVVYRTARRIMLEEGWGAFYHGHMLGQMHSILAVSSQFYIYEIATQYASTKFDLPKKYWPIQHFICGLASGCVCTCLVIPLEVIRVRQMLVKDQYKSVWKGAQAVYRYGGIFAFYEGLSASLLQMGPQVGISFAVFTWCQPMILKHFFECPPEECHRNIGNKYKPQYLAIASSIAGSAAGFVSKSMTYPFDLAKRRLQIGSHKVDVDKFQTPSQSRSLTRCTKLTECIKISYRKEGFKGLFRGWTVTVYKAQITSVVAFTSYELICYAIREIST</sequence>
<feature type="transmembrane region" description="Helical" evidence="9">
    <location>
        <begin position="154"/>
        <end position="172"/>
    </location>
</feature>
<evidence type="ECO:0000256" key="7">
    <source>
        <dbReference type="PROSITE-ProRule" id="PRU00282"/>
    </source>
</evidence>